<protein>
    <submittedName>
        <fullName evidence="2">Uncharacterized protein</fullName>
    </submittedName>
</protein>
<reference evidence="2" key="1">
    <citation type="submission" date="2021-01" db="EMBL/GenBank/DDBJ databases">
        <authorList>
            <person name="Corre E."/>
            <person name="Pelletier E."/>
            <person name="Niang G."/>
            <person name="Scheremetjew M."/>
            <person name="Finn R."/>
            <person name="Kale V."/>
            <person name="Holt S."/>
            <person name="Cochrane G."/>
            <person name="Meng A."/>
            <person name="Brown T."/>
            <person name="Cohen L."/>
        </authorList>
    </citation>
    <scope>NUCLEOTIDE SEQUENCE</scope>
    <source>
        <strain evidence="2">CCMP826</strain>
    </source>
</reference>
<organism evidence="2">
    <name type="scientific">Helicotheca tamesis</name>
    <dbReference type="NCBI Taxonomy" id="374047"/>
    <lineage>
        <taxon>Eukaryota</taxon>
        <taxon>Sar</taxon>
        <taxon>Stramenopiles</taxon>
        <taxon>Ochrophyta</taxon>
        <taxon>Bacillariophyta</taxon>
        <taxon>Mediophyceae</taxon>
        <taxon>Lithodesmiophycidae</taxon>
        <taxon>Lithodesmiales</taxon>
        <taxon>Lithodesmiaceae</taxon>
        <taxon>Helicotheca</taxon>
    </lineage>
</organism>
<evidence type="ECO:0000313" key="2">
    <source>
        <dbReference type="EMBL" id="CAD9481658.1"/>
    </source>
</evidence>
<dbReference type="EMBL" id="HBGV01006231">
    <property type="protein sequence ID" value="CAD9481658.1"/>
    <property type="molecule type" value="Transcribed_RNA"/>
</dbReference>
<proteinExistence type="predicted"/>
<feature type="signal peptide" evidence="1">
    <location>
        <begin position="1"/>
        <end position="16"/>
    </location>
</feature>
<sequence>MMKLIAFLAMIALSDAFDCPGFPAPFDIAQECDGSALFEDFPGDSTTLSGAELEAYTSFCCYMNIPRKIPGGPSVFVESRIDCCVADDIIIDAYGDKQRIPSAGAGPEQYSGLDDFRARTTKPALAPRPPGAYSLSDHRVKAIVNNLVILRNFEQGTVGSTGNSWAVEKVLFFHFEEYRMKYIQVWSDTLPIADAFCEGDEGLVCKKKKKVGKKGKKHGRRLMNKVKNAYEAQYVN</sequence>
<name>A0A7S2MGA4_9STRA</name>
<feature type="chain" id="PRO_5031270756" evidence="1">
    <location>
        <begin position="17"/>
        <end position="236"/>
    </location>
</feature>
<dbReference type="SUPFAM" id="SSF54427">
    <property type="entry name" value="NTF2-like"/>
    <property type="match status" value="1"/>
</dbReference>
<keyword evidence="1" id="KW-0732">Signal</keyword>
<gene>
    <name evidence="2" type="ORF">HTAM1171_LOCUS3773</name>
</gene>
<accession>A0A7S2MGA4</accession>
<dbReference type="AlphaFoldDB" id="A0A7S2MGA4"/>
<evidence type="ECO:0000256" key="1">
    <source>
        <dbReference type="SAM" id="SignalP"/>
    </source>
</evidence>
<dbReference type="InterPro" id="IPR032710">
    <property type="entry name" value="NTF2-like_dom_sf"/>
</dbReference>